<dbReference type="InterPro" id="IPR036412">
    <property type="entry name" value="HAD-like_sf"/>
</dbReference>
<dbReference type="Gene3D" id="3.30.1240.20">
    <property type="match status" value="1"/>
</dbReference>
<comment type="catalytic activity">
    <reaction evidence="1 14">
        <text>alpha-D-mannose 1-phosphate = D-mannose 6-phosphate</text>
        <dbReference type="Rhea" id="RHEA:11140"/>
        <dbReference type="ChEBI" id="CHEBI:58409"/>
        <dbReference type="ChEBI" id="CHEBI:58735"/>
        <dbReference type="EC" id="5.4.2.8"/>
    </reaction>
</comment>
<keyword evidence="15" id="KW-1185">Reference proteome</keyword>
<dbReference type="CTD" id="5373"/>
<evidence type="ECO:0000256" key="10">
    <source>
        <dbReference type="ARBA" id="ARBA00023235"/>
    </source>
</evidence>
<dbReference type="SFLD" id="SFLDG01143">
    <property type="entry name" value="C2.B.3:_Phosphomannomutase_Lik"/>
    <property type="match status" value="1"/>
</dbReference>
<evidence type="ECO:0000256" key="2">
    <source>
        <dbReference type="ARBA" id="ARBA00002564"/>
    </source>
</evidence>
<feature type="binding site" evidence="13">
    <location>
        <position position="222"/>
    </location>
    <ligand>
        <name>Mg(2+)</name>
        <dbReference type="ChEBI" id="CHEBI:18420"/>
        <label>1</label>
    </ligand>
</feature>
<keyword evidence="8 13" id="KW-0479">Metal-binding</keyword>
<evidence type="ECO:0000313" key="16">
    <source>
        <dbReference type="RefSeq" id="XP_003739542.1"/>
    </source>
</evidence>
<dbReference type="FunFam" id="3.40.50.1000:FF:000216">
    <property type="entry name" value="Phosphomannomutase"/>
    <property type="match status" value="1"/>
</dbReference>
<dbReference type="SFLD" id="SFLDF00445">
    <property type="entry name" value="alpha-phosphomannomutase"/>
    <property type="match status" value="1"/>
</dbReference>
<keyword evidence="7 14" id="KW-0963">Cytoplasm</keyword>
<evidence type="ECO:0000256" key="11">
    <source>
        <dbReference type="PIRSR" id="PIRSR605002-1"/>
    </source>
</evidence>
<evidence type="ECO:0000256" key="6">
    <source>
        <dbReference type="ARBA" id="ARBA00011738"/>
    </source>
</evidence>
<comment type="similarity">
    <text evidence="5 14">Belongs to the eukaryotic PMM family.</text>
</comment>
<comment type="function">
    <text evidence="2 14">Involved in the synthesis of the GDP-mannose and dolichol-phosphate-mannose required for a number of critical mannosyl transfer reactions.</text>
</comment>
<feature type="binding site" evidence="13">
    <location>
        <position position="217"/>
    </location>
    <ligand>
        <name>Mg(2+)</name>
        <dbReference type="ChEBI" id="CHEBI:18420"/>
        <label>1</label>
    </ligand>
</feature>
<evidence type="ECO:0000256" key="9">
    <source>
        <dbReference type="ARBA" id="ARBA00022842"/>
    </source>
</evidence>
<evidence type="ECO:0000256" key="1">
    <source>
        <dbReference type="ARBA" id="ARBA00000586"/>
    </source>
</evidence>
<feature type="active site" description="Nucleophile" evidence="11">
    <location>
        <position position="8"/>
    </location>
</feature>
<dbReference type="GO" id="GO:0006487">
    <property type="term" value="P:protein N-linked glycosylation"/>
    <property type="evidence" value="ECO:0007669"/>
    <property type="project" value="TreeGrafter"/>
</dbReference>
<feature type="binding site" evidence="13">
    <location>
        <position position="219"/>
    </location>
    <ligand>
        <name>Mg(2+)</name>
        <dbReference type="ChEBI" id="CHEBI:18420"/>
        <label>1</label>
    </ligand>
</feature>
<dbReference type="Gene3D" id="3.40.50.1000">
    <property type="entry name" value="HAD superfamily/HAD-like"/>
    <property type="match status" value="1"/>
</dbReference>
<evidence type="ECO:0000256" key="14">
    <source>
        <dbReference type="RuleBase" id="RU361118"/>
    </source>
</evidence>
<evidence type="ECO:0000256" key="7">
    <source>
        <dbReference type="ARBA" id="ARBA00022490"/>
    </source>
</evidence>
<feature type="active site" description="Proton donor/acceptor" evidence="11">
    <location>
        <position position="10"/>
    </location>
</feature>
<evidence type="ECO:0000256" key="12">
    <source>
        <dbReference type="PIRSR" id="PIRSR605002-2"/>
    </source>
</evidence>
<sequence length="243" mass="27913">MKRIILFDVDGTLTKARNPITKEFKAFLEALHEKVAIGLVGGSDLAKIQEQVGHDCVHKFDYVFSQNGLVAHKKGEHFHNQSFLEFIGEERLQALINFCLKYIADLKLPKKRGTFIEFRQGMMNVSPIGRNCSQNERDEFEKFDKEHNIRKTMISALREKFPDSGLSFAIGGQISFDIYPDGWDKRYCLKFVEGDGYDEIFFFGDKTYPGGNDHEIFEDPRTKGHTVTSPDDTMQQLKALFQL</sequence>
<dbReference type="NCBIfam" id="TIGR01484">
    <property type="entry name" value="HAD-SF-IIB"/>
    <property type="match status" value="1"/>
</dbReference>
<feature type="binding site" evidence="13">
    <location>
        <position position="205"/>
    </location>
    <ligand>
        <name>Mg(2+)</name>
        <dbReference type="ChEBI" id="CHEBI:18420"/>
        <label>1</label>
    </ligand>
</feature>
<feature type="binding site" evidence="13">
    <location>
        <position position="10"/>
    </location>
    <ligand>
        <name>Mg(2+)</name>
        <dbReference type="ChEBI" id="CHEBI:18420"/>
        <label>1</label>
    </ligand>
</feature>
<dbReference type="GO" id="GO:0004615">
    <property type="term" value="F:phosphomannomutase activity"/>
    <property type="evidence" value="ECO:0007669"/>
    <property type="project" value="UniProtKB-EC"/>
</dbReference>
<feature type="binding site" evidence="12">
    <location>
        <position position="137"/>
    </location>
    <ligand>
        <name>alpha-D-mannose 1-phosphate</name>
        <dbReference type="ChEBI" id="CHEBI:58409"/>
    </ligand>
</feature>
<feature type="binding site" evidence="12">
    <location>
        <position position="177"/>
    </location>
    <ligand>
        <name>alpha-D-mannose 1-phosphate</name>
        <dbReference type="ChEBI" id="CHEBI:58409"/>
    </ligand>
</feature>
<feature type="binding site" evidence="12">
    <location>
        <position position="17"/>
    </location>
    <ligand>
        <name>alpha-D-mannose 1-phosphate</name>
        <dbReference type="ChEBI" id="CHEBI:58409"/>
    </ligand>
</feature>
<proteinExistence type="inferred from homology"/>
<name>A0AAJ6QPF4_9ACAR</name>
<dbReference type="InterPro" id="IPR006379">
    <property type="entry name" value="HAD-SF_hydro_IIB"/>
</dbReference>
<dbReference type="InterPro" id="IPR023214">
    <property type="entry name" value="HAD_sf"/>
</dbReference>
<feature type="binding site" evidence="12">
    <location>
        <position position="130"/>
    </location>
    <ligand>
        <name>alpha-D-mannose 1-phosphate</name>
        <dbReference type="ChEBI" id="CHEBI:58409"/>
    </ligand>
</feature>
<evidence type="ECO:0000256" key="3">
    <source>
        <dbReference type="ARBA" id="ARBA00004496"/>
    </source>
</evidence>
<evidence type="ECO:0000256" key="4">
    <source>
        <dbReference type="ARBA" id="ARBA00004699"/>
    </source>
</evidence>
<dbReference type="GO" id="GO:0046872">
    <property type="term" value="F:metal ion binding"/>
    <property type="evidence" value="ECO:0007669"/>
    <property type="project" value="UniProtKB-KW"/>
</dbReference>
<feature type="binding site" evidence="12">
    <location>
        <position position="175"/>
    </location>
    <ligand>
        <name>alpha-D-mannose 1-phosphate</name>
        <dbReference type="ChEBI" id="CHEBI:58409"/>
    </ligand>
</feature>
<dbReference type="SFLD" id="SFLDG01140">
    <property type="entry name" value="C2.B:_Phosphomannomutase_and_P"/>
    <property type="match status" value="1"/>
</dbReference>
<comment type="pathway">
    <text evidence="4 14">Nucleotide-sugar biosynthesis; GDP-alpha-D-mannose biosynthesis; alpha-D-mannose 1-phosphate from D-fructose 6-phosphate: step 2/2.</text>
</comment>
<comment type="cofactor">
    <cofactor evidence="13">
        <name>Mg(2+)</name>
        <dbReference type="ChEBI" id="CHEBI:18420"/>
    </cofactor>
</comment>
<comment type="subcellular location">
    <subcellularLocation>
        <location evidence="3 14">Cytoplasm</location>
    </subcellularLocation>
</comment>
<evidence type="ECO:0000256" key="8">
    <source>
        <dbReference type="ARBA" id="ARBA00022723"/>
    </source>
</evidence>
<dbReference type="CDD" id="cd02585">
    <property type="entry name" value="HAD_PMM"/>
    <property type="match status" value="1"/>
</dbReference>
<dbReference type="SUPFAM" id="SSF56784">
    <property type="entry name" value="HAD-like"/>
    <property type="match status" value="1"/>
</dbReference>
<dbReference type="AlphaFoldDB" id="A0AAJ6QPF4"/>
<dbReference type="Proteomes" id="UP000694867">
    <property type="component" value="Unplaced"/>
</dbReference>
<dbReference type="GO" id="GO:0005829">
    <property type="term" value="C:cytosol"/>
    <property type="evidence" value="ECO:0007669"/>
    <property type="project" value="TreeGrafter"/>
</dbReference>
<dbReference type="InterPro" id="IPR005002">
    <property type="entry name" value="PMM"/>
</dbReference>
<feature type="binding site" evidence="12">
    <location>
        <position position="119"/>
    </location>
    <ligand>
        <name>alpha-D-mannose 1-phosphate</name>
        <dbReference type="ChEBI" id="CHEBI:58409"/>
    </ligand>
</feature>
<evidence type="ECO:0000313" key="15">
    <source>
        <dbReference type="Proteomes" id="UP000694867"/>
    </source>
</evidence>
<comment type="subunit">
    <text evidence="6 14">Homodimer.</text>
</comment>
<evidence type="ECO:0000256" key="13">
    <source>
        <dbReference type="PIRSR" id="PIRSR605002-3"/>
    </source>
</evidence>
<dbReference type="PANTHER" id="PTHR10466:SF0">
    <property type="entry name" value="PHOSPHOMANNOMUTASE"/>
    <property type="match status" value="1"/>
</dbReference>
<dbReference type="SFLD" id="SFLDS00003">
    <property type="entry name" value="Haloacid_Dehalogenase"/>
    <property type="match status" value="1"/>
</dbReference>
<gene>
    <name evidence="16" type="primary">LOC100898196</name>
</gene>
<keyword evidence="10 14" id="KW-0413">Isomerase</keyword>
<dbReference type="KEGG" id="goe:100898196"/>
<dbReference type="FunFam" id="3.30.1240.20:FF:000001">
    <property type="entry name" value="Phosphomannomutase"/>
    <property type="match status" value="1"/>
</dbReference>
<dbReference type="GeneID" id="100898196"/>
<reference evidence="16" key="1">
    <citation type="submission" date="2025-08" db="UniProtKB">
        <authorList>
            <consortium name="RefSeq"/>
        </authorList>
    </citation>
    <scope>IDENTIFICATION</scope>
</reference>
<accession>A0AAJ6QPF4</accession>
<organism evidence="15 16">
    <name type="scientific">Galendromus occidentalis</name>
    <name type="common">western predatory mite</name>
    <dbReference type="NCBI Taxonomy" id="34638"/>
    <lineage>
        <taxon>Eukaryota</taxon>
        <taxon>Metazoa</taxon>
        <taxon>Ecdysozoa</taxon>
        <taxon>Arthropoda</taxon>
        <taxon>Chelicerata</taxon>
        <taxon>Arachnida</taxon>
        <taxon>Acari</taxon>
        <taxon>Parasitiformes</taxon>
        <taxon>Mesostigmata</taxon>
        <taxon>Gamasina</taxon>
        <taxon>Phytoseioidea</taxon>
        <taxon>Phytoseiidae</taxon>
        <taxon>Typhlodrominae</taxon>
        <taxon>Galendromus</taxon>
    </lineage>
</organism>
<evidence type="ECO:0000256" key="5">
    <source>
        <dbReference type="ARBA" id="ARBA00009736"/>
    </source>
</evidence>
<dbReference type="InterPro" id="IPR043169">
    <property type="entry name" value="PMM_cap"/>
</dbReference>
<dbReference type="Pfam" id="PF03332">
    <property type="entry name" value="PMM"/>
    <property type="match status" value="1"/>
</dbReference>
<dbReference type="PANTHER" id="PTHR10466">
    <property type="entry name" value="PHOSPHOMANNOMUTASE"/>
    <property type="match status" value="1"/>
</dbReference>
<protein>
    <recommendedName>
        <fullName evidence="14">Phosphomannomutase</fullName>
        <ecNumber evidence="14">5.4.2.8</ecNumber>
    </recommendedName>
</protein>
<dbReference type="RefSeq" id="XP_003739542.1">
    <property type="nucleotide sequence ID" value="XM_003739494.2"/>
</dbReference>
<dbReference type="EC" id="5.4.2.8" evidence="14"/>
<dbReference type="GO" id="GO:0061728">
    <property type="term" value="P:GDP-mannose biosynthetic process from mannose"/>
    <property type="evidence" value="ECO:0007669"/>
    <property type="project" value="UniProtKB-ARBA"/>
</dbReference>
<keyword evidence="9 13" id="KW-0460">Magnesium</keyword>
<feature type="binding site" evidence="13">
    <location>
        <position position="8"/>
    </location>
    <ligand>
        <name>Mg(2+)</name>
        <dbReference type="ChEBI" id="CHEBI:18420"/>
        <label>1</label>
    </ligand>
</feature>